<dbReference type="STRING" id="298386.PBPRA1128"/>
<evidence type="ECO:0000313" key="5">
    <source>
        <dbReference type="EMBL" id="CAG19539.1"/>
    </source>
</evidence>
<dbReference type="HOGENOM" id="CLU_055623_0_0_6"/>
<evidence type="ECO:0000256" key="1">
    <source>
        <dbReference type="ARBA" id="ARBA00004571"/>
    </source>
</evidence>
<dbReference type="EMBL" id="CR378666">
    <property type="protein sequence ID" value="CAG19539.1"/>
    <property type="molecule type" value="Genomic_DNA"/>
</dbReference>
<comment type="subcellular location">
    <subcellularLocation>
        <location evidence="1">Cell outer membrane</location>
        <topology evidence="1">Multi-pass membrane protein</topology>
    </subcellularLocation>
</comment>
<reference evidence="6" key="1">
    <citation type="journal article" date="2005" name="Science">
        <title>Life at depth: Photobacterium profundum genome sequence and expression analysis.</title>
        <authorList>
            <person name="Vezzi A."/>
            <person name="Campanaro S."/>
            <person name="D'Angelo M."/>
            <person name="Simonato F."/>
            <person name="Vitulo N."/>
            <person name="Lauro F.M."/>
            <person name="Cestaro A."/>
            <person name="Malacrida G."/>
            <person name="Simionati B."/>
            <person name="Cannata N."/>
            <person name="Romualdi C."/>
            <person name="Bartlett D.H."/>
            <person name="Valle G."/>
        </authorList>
    </citation>
    <scope>NUCLEOTIDE SEQUENCE [LARGE SCALE GENOMIC DNA]</scope>
    <source>
        <strain evidence="6">ATCC BAA-1253 / SS9</strain>
    </source>
</reference>
<dbReference type="GO" id="GO:0009279">
    <property type="term" value="C:cell outer membrane"/>
    <property type="evidence" value="ECO:0007669"/>
    <property type="project" value="UniProtKB-SubCell"/>
</dbReference>
<dbReference type="SUPFAM" id="SSF56935">
    <property type="entry name" value="Porins"/>
    <property type="match status" value="1"/>
</dbReference>
<dbReference type="PANTHER" id="PTHR34501:SF2">
    <property type="entry name" value="OUTER MEMBRANE PORIN F-RELATED"/>
    <property type="match status" value="1"/>
</dbReference>
<evidence type="ECO:0000256" key="3">
    <source>
        <dbReference type="ARBA" id="ARBA00023136"/>
    </source>
</evidence>
<evidence type="ECO:0000259" key="4">
    <source>
        <dbReference type="Pfam" id="PF13609"/>
    </source>
</evidence>
<dbReference type="CDD" id="cd00342">
    <property type="entry name" value="gram_neg_porins"/>
    <property type="match status" value="1"/>
</dbReference>
<name>Q6LT37_PHOPR</name>
<feature type="domain" description="Porin" evidence="4">
    <location>
        <begin position="62"/>
        <end position="378"/>
    </location>
</feature>
<keyword evidence="2" id="KW-0732">Signal</keyword>
<protein>
    <submittedName>
        <fullName evidence="5">Hypothetical porin</fullName>
    </submittedName>
</protein>
<evidence type="ECO:0000313" key="6">
    <source>
        <dbReference type="Proteomes" id="UP000000593"/>
    </source>
</evidence>
<keyword evidence="3" id="KW-0472">Membrane</keyword>
<accession>Q6LT37</accession>
<sequence length="411" mass="45554">MLCFFVILFFLSIVSVMLILRGFTVLRCFFVTAKFSAAQEELNNYKLLQERRMKKTLLAVAIPTLLLANSAMAAEIIKTEDGTVDFYGQLRTEVKKLEDKDVTLNAGSSRTGVDARYKLTDTTDVYGKVEFGLNYKADGSDYSMNNRLHYIGIDSEFGKISFGRQWVVSDDVYGADYSYFFGGTALRYSTLSGARHDSLIKYNFDGEDFWVAANYGLSEDDDNQELAELYVGTSVGSFNLHAGGGQNRDKSHKIGTETVTPEASLPAFTQEKEITADIENIYFEGTVEYTVGAALIGFTYYNAELSDKNSNLSIDENGYSLAGTYSWADNATAYAGYEYTEQSADGVEDQDGTLVYVGSDYNVNSWFRVYAEYGYGDGTTLGYSNKGSDSFIGTTEVDSESSFALGARVYW</sequence>
<keyword evidence="6" id="KW-1185">Reference proteome</keyword>
<evidence type="ECO:0000256" key="2">
    <source>
        <dbReference type="ARBA" id="ARBA00022729"/>
    </source>
</evidence>
<dbReference type="InterPro" id="IPR033900">
    <property type="entry name" value="Gram_neg_porin_domain"/>
</dbReference>
<gene>
    <name evidence="5" type="primary">VC1854</name>
    <name evidence="5" type="ordered locus">PBPRA1128</name>
</gene>
<dbReference type="InterPro" id="IPR023614">
    <property type="entry name" value="Porin_dom_sf"/>
</dbReference>
<dbReference type="Proteomes" id="UP000000593">
    <property type="component" value="Chromosome 1"/>
</dbReference>
<dbReference type="InterPro" id="IPR050298">
    <property type="entry name" value="Gram-neg_bact_OMP"/>
</dbReference>
<dbReference type="Gene3D" id="2.40.160.10">
    <property type="entry name" value="Porin"/>
    <property type="match status" value="1"/>
</dbReference>
<proteinExistence type="predicted"/>
<organism evidence="5 6">
    <name type="scientific">Photobacterium profundum (strain SS9)</name>
    <dbReference type="NCBI Taxonomy" id="298386"/>
    <lineage>
        <taxon>Bacteria</taxon>
        <taxon>Pseudomonadati</taxon>
        <taxon>Pseudomonadota</taxon>
        <taxon>Gammaproteobacteria</taxon>
        <taxon>Vibrionales</taxon>
        <taxon>Vibrionaceae</taxon>
        <taxon>Photobacterium</taxon>
    </lineage>
</organism>
<dbReference type="PANTHER" id="PTHR34501">
    <property type="entry name" value="PROTEIN YDDL-RELATED"/>
    <property type="match status" value="1"/>
</dbReference>
<dbReference type="AlphaFoldDB" id="Q6LT37"/>
<dbReference type="GO" id="GO:0015288">
    <property type="term" value="F:porin activity"/>
    <property type="evidence" value="ECO:0007669"/>
    <property type="project" value="InterPro"/>
</dbReference>
<dbReference type="eggNOG" id="COG3203">
    <property type="taxonomic scope" value="Bacteria"/>
</dbReference>
<dbReference type="Pfam" id="PF13609">
    <property type="entry name" value="Porin_4"/>
    <property type="match status" value="1"/>
</dbReference>
<dbReference type="KEGG" id="ppr:PBPRA1128"/>